<gene>
    <name evidence="1" type="ORF">RA178_06210</name>
</gene>
<dbReference type="GeneID" id="301338760"/>
<reference evidence="1" key="1">
    <citation type="submission" date="2023-08" db="EMBL/GenBank/DDBJ databases">
        <title>Complete genome sequence of Shewanella oncorhynchi Z-P2, a siderophore putrebactin-producing bacterium.</title>
        <authorList>
            <person name="Zhang Y."/>
        </authorList>
    </citation>
    <scope>NUCLEOTIDE SEQUENCE</scope>
    <source>
        <strain evidence="1">Z-P2</strain>
    </source>
</reference>
<dbReference type="EMBL" id="CP132914">
    <property type="protein sequence ID" value="WMB74205.1"/>
    <property type="molecule type" value="Genomic_DNA"/>
</dbReference>
<dbReference type="AlphaFoldDB" id="A0AA50KF05"/>
<organism evidence="1">
    <name type="scientific">Shewanella oncorhynchi</name>
    <dbReference type="NCBI Taxonomy" id="2726434"/>
    <lineage>
        <taxon>Bacteria</taxon>
        <taxon>Pseudomonadati</taxon>
        <taxon>Pseudomonadota</taxon>
        <taxon>Gammaproteobacteria</taxon>
        <taxon>Alteromonadales</taxon>
        <taxon>Shewanellaceae</taxon>
        <taxon>Shewanella</taxon>
    </lineage>
</organism>
<accession>A0AA50KF05</accession>
<dbReference type="KEGG" id="sog:RA178_06210"/>
<dbReference type="RefSeq" id="WP_306684941.1">
    <property type="nucleotide sequence ID" value="NZ_CP132914.1"/>
</dbReference>
<proteinExistence type="predicted"/>
<protein>
    <submittedName>
        <fullName evidence="1">Uncharacterized protein</fullName>
    </submittedName>
</protein>
<evidence type="ECO:0000313" key="1">
    <source>
        <dbReference type="EMBL" id="WMB74205.1"/>
    </source>
</evidence>
<dbReference type="Proteomes" id="UP001236800">
    <property type="component" value="Chromosome"/>
</dbReference>
<sequence length="183" mass="21342">MSLYFNGPYASHHLIGTEIDTQHGKATITEFYDKREVWIKFHNTGYETTTTIYRVNAGTASDPTHPTVCGVGFMGEGEYNSATHEREYHMWNNMIRRCYQVANRPKEFKSYEGVTVATDWHNFQNFCEDIQWLIGYDDWLENEERYEIDKDLMCAALKLPKKVYSKETCCFLTASENSSIARK</sequence>
<name>A0AA50KF05_9GAMM</name>